<accession>A0A5Q0H1G0</accession>
<organism evidence="2 3">
    <name type="scientific">Saccharothrix syringae</name>
    <name type="common">Nocardiopsis syringae</name>
    <dbReference type="NCBI Taxonomy" id="103733"/>
    <lineage>
        <taxon>Bacteria</taxon>
        <taxon>Bacillati</taxon>
        <taxon>Actinomycetota</taxon>
        <taxon>Actinomycetes</taxon>
        <taxon>Pseudonocardiales</taxon>
        <taxon>Pseudonocardiaceae</taxon>
        <taxon>Saccharothrix</taxon>
    </lineage>
</organism>
<reference evidence="3" key="1">
    <citation type="journal article" date="2021" name="Curr. Microbiol.">
        <title>Complete genome of nocamycin-producing strain Saccharothrix syringae NRRL B-16468 reveals the biosynthetic potential for secondary metabolites.</title>
        <authorList>
            <person name="Mo X."/>
            <person name="Yang S."/>
        </authorList>
    </citation>
    <scope>NUCLEOTIDE SEQUENCE [LARGE SCALE GENOMIC DNA]</scope>
    <source>
        <strain evidence="3">ATCC 51364 / DSM 43886 / JCM 6844 / KCTC 9398 / NBRC 14523 / NRRL B-16468 / INA 2240</strain>
    </source>
</reference>
<name>A0A5Q0H1G0_SACSY</name>
<evidence type="ECO:0000313" key="2">
    <source>
        <dbReference type="EMBL" id="QFZ19943.1"/>
    </source>
</evidence>
<evidence type="ECO:0000256" key="1">
    <source>
        <dbReference type="SAM" id="MobiDB-lite"/>
    </source>
</evidence>
<feature type="region of interest" description="Disordered" evidence="1">
    <location>
        <begin position="350"/>
        <end position="371"/>
    </location>
</feature>
<dbReference type="EMBL" id="CP034550">
    <property type="protein sequence ID" value="QFZ19943.1"/>
    <property type="molecule type" value="Genomic_DNA"/>
</dbReference>
<keyword evidence="3" id="KW-1185">Reference proteome</keyword>
<dbReference type="RefSeq" id="WP_033429416.1">
    <property type="nucleotide sequence ID" value="NZ_CP034550.1"/>
</dbReference>
<protein>
    <submittedName>
        <fullName evidence="2">Uncharacterized protein</fullName>
    </submittedName>
</protein>
<gene>
    <name evidence="2" type="ORF">EKG83_23205</name>
</gene>
<evidence type="ECO:0000313" key="3">
    <source>
        <dbReference type="Proteomes" id="UP000325787"/>
    </source>
</evidence>
<dbReference type="AlphaFoldDB" id="A0A5Q0H1G0"/>
<dbReference type="KEGG" id="ssyi:EKG83_23205"/>
<feature type="region of interest" description="Disordered" evidence="1">
    <location>
        <begin position="1"/>
        <end position="24"/>
    </location>
</feature>
<sequence>MEEHAEPERERTPGRPAAPRSDVPPVHRLLGLQQLAGNRAVQRLLVRMPNPYEQGARNAVGNAEVDEIGEALTAKGHAGRAGSHKWEDDWVFPPTPTTEPSVFYGHGTREKIGGITPFDFVVEASMDHHGLQRDTAFKFVACGGGQAQAAAGAAFGARVARLLKLLDVRGGKWGGPLKAAEGLVYYTGNYKAVLPNIPPDIDRFLLQQASKVETDLRKKVVEQVRTRLKALGPARRAADFTQFRDTVADYYATEHDLVGRDADVRAIDVPAAGLSNAWLRGRLNDAMDTMIGGDVGWLRTQVAFLEVATNHADNCLADVWRVFAVLDQEMAAKAKVVWGDFRDRLQNSANVPARQSGPGGRVGTVPSPVQAADPDRFRKWQDFGDVLWHQWKAARRTTT</sequence>
<dbReference type="Proteomes" id="UP000325787">
    <property type="component" value="Chromosome"/>
</dbReference>
<proteinExistence type="predicted"/>
<dbReference type="OrthoDB" id="3637413at2"/>
<feature type="compositionally biased region" description="Basic and acidic residues" evidence="1">
    <location>
        <begin position="1"/>
        <end position="13"/>
    </location>
</feature>